<comment type="caution">
    <text evidence="3">The sequence shown here is derived from an EMBL/GenBank/DDBJ whole genome shotgun (WGS) entry which is preliminary data.</text>
</comment>
<feature type="chain" id="PRO_5039694355" evidence="2">
    <location>
        <begin position="24"/>
        <end position="112"/>
    </location>
</feature>
<evidence type="ECO:0000313" key="4">
    <source>
        <dbReference type="Proteomes" id="UP000469215"/>
    </source>
</evidence>
<accession>A0A6N9H7L2</accession>
<sequence length="112" mass="11284">MNRTTRFVLLSTLGLSAALTSIAAAQAPAPPAPRALLEATFHGGGARQEPTAAAPAAAAPQAGESERSRVQAVRAELLAAADGGEMARADAERVAADLAGYISGERTFPESA</sequence>
<protein>
    <submittedName>
        <fullName evidence="3">Uncharacterized protein</fullName>
    </submittedName>
</protein>
<evidence type="ECO:0000256" key="2">
    <source>
        <dbReference type="SAM" id="SignalP"/>
    </source>
</evidence>
<feature type="signal peptide" evidence="2">
    <location>
        <begin position="1"/>
        <end position="23"/>
    </location>
</feature>
<feature type="compositionally biased region" description="Low complexity" evidence="1">
    <location>
        <begin position="52"/>
        <end position="62"/>
    </location>
</feature>
<reference evidence="3 4" key="1">
    <citation type="submission" date="2020-01" db="EMBL/GenBank/DDBJ databases">
        <authorList>
            <person name="Deng T."/>
        </authorList>
    </citation>
    <scope>NUCLEOTIDE SEQUENCE [LARGE SCALE GENOMIC DNA]</scope>
    <source>
        <strain evidence="3 4">5221</strain>
    </source>
</reference>
<keyword evidence="2" id="KW-0732">Signal</keyword>
<organism evidence="3 4">
    <name type="scientific">Brevibacterium rongguiense</name>
    <dbReference type="NCBI Taxonomy" id="2695267"/>
    <lineage>
        <taxon>Bacteria</taxon>
        <taxon>Bacillati</taxon>
        <taxon>Actinomycetota</taxon>
        <taxon>Actinomycetes</taxon>
        <taxon>Micrococcales</taxon>
        <taxon>Brevibacteriaceae</taxon>
        <taxon>Brevibacterium</taxon>
    </lineage>
</organism>
<feature type="region of interest" description="Disordered" evidence="1">
    <location>
        <begin position="34"/>
        <end position="70"/>
    </location>
</feature>
<dbReference type="AlphaFoldDB" id="A0A6N9H7L2"/>
<evidence type="ECO:0000313" key="3">
    <source>
        <dbReference type="EMBL" id="MYM19895.1"/>
    </source>
</evidence>
<keyword evidence="4" id="KW-1185">Reference proteome</keyword>
<dbReference type="RefSeq" id="WP_160953325.1">
    <property type="nucleotide sequence ID" value="NZ_WWEQ01000028.1"/>
</dbReference>
<gene>
    <name evidence="3" type="ORF">GSY69_07925</name>
</gene>
<evidence type="ECO:0000256" key="1">
    <source>
        <dbReference type="SAM" id="MobiDB-lite"/>
    </source>
</evidence>
<proteinExistence type="predicted"/>
<dbReference type="Proteomes" id="UP000469215">
    <property type="component" value="Unassembled WGS sequence"/>
</dbReference>
<dbReference type="EMBL" id="WWEQ01000028">
    <property type="protein sequence ID" value="MYM19895.1"/>
    <property type="molecule type" value="Genomic_DNA"/>
</dbReference>
<name>A0A6N9H7L2_9MICO</name>